<feature type="compositionally biased region" description="Basic and acidic residues" evidence="1">
    <location>
        <begin position="588"/>
        <end position="598"/>
    </location>
</feature>
<accession>A0AA47MSZ5</accession>
<dbReference type="PANTHER" id="PTHR38654">
    <property type="entry name" value="BUCKY BALL-RELATED"/>
    <property type="match status" value="1"/>
</dbReference>
<feature type="region of interest" description="Disordered" evidence="1">
    <location>
        <begin position="770"/>
        <end position="802"/>
    </location>
</feature>
<feature type="compositionally biased region" description="Polar residues" evidence="1">
    <location>
        <begin position="184"/>
        <end position="198"/>
    </location>
</feature>
<dbReference type="InterPro" id="IPR053309">
    <property type="entry name" value="Balbiani_Body_Formation"/>
</dbReference>
<feature type="region of interest" description="Disordered" evidence="1">
    <location>
        <begin position="1"/>
        <end position="22"/>
    </location>
</feature>
<dbReference type="AlphaFoldDB" id="A0AA47MSZ5"/>
<sequence length="975" mass="106200">MLTDHHSRHNLDHTEEPQTLNPTLQLYQPLDSRDPNMFVQLCTPQAGTISQDHLALLILIPISLPTHSCISHLILNLHLCLLSSNTSGPCLFHITPSLASLQWVSYGMAMPPFPPNPYLEAPGYMLPQPHLQQVNYRRLLHAQFPATNAQHVSAVRETISSEVQTEAARTENGYAEGSPLVGSDSGNVTNSSSASLSDPSREKQSHAVVENYTTAGNNTESNLLVDEMGSGKGSAKLSETLSTKPNAMKSQTRTPLATHNGKKGSIDQESVSFSHVSDGNADMWSMCSSDGIVPVCSSSDREDEVATKLRRVSFPDVLISWVGGVPVTSEIPDHLLPKRKEKLPSVKDAGVAGKTTVPRSSKEMADNNEVDLVFSPTASEALTKLLRLPFYTCEMRSVSNALNVPAVLVDSIVAHNSRNGKSQITPIDSANQFQEVPENQLVHDNNDDSSLYCGTTDLTQETSFSHFQIKGETDEISWCVGSLPPYVAKDWLTQSDLSDPEVKIEDLLEDAQKGVSAVQSQETRLSHRFSMSPDSPSSQGRLPICRLADQLHSNHSNTFFLTTQQEVDTSPLTETFNSQMEVQTPPSKENRLQSDHGMDPSNALASSILLNMSETTLDVGEGVDWSSEPEAVPSPNQISCKVTQQGVISPCSSEQVESPLSNSLTEKRSPSSSQRSFQIREREQELNGKVATTPATIKQLAVQHDAVLPSKAHMVDCAIQCTEFQDWSCDCKGRNMGGNKRNTLAFSGRANKAKAVKVCDNGYKFSKKWKNRHQVPHMKSRPNLRSSWGVEGQGAGEEQQREDGLAAADVKGPPLWERPTLVQEMFSSGVPAGQNLNDGVSLTRTGGVDPEGARGATHYLLSPRFTGRIINQAKWCVYTNLMLLTLELQACKEVAVGLAQVHDAMASGDFSFFCDGVQAEVMRGLRMVSPSVTFEPAASLHSPVEVLLDLVPRLLLSLLAQHTQASGGNVEASWP</sequence>
<feature type="region of interest" description="Disordered" evidence="1">
    <location>
        <begin position="651"/>
        <end position="689"/>
    </location>
</feature>
<evidence type="ECO:0000313" key="2">
    <source>
        <dbReference type="EMBL" id="KAK0146123.1"/>
    </source>
</evidence>
<feature type="compositionally biased region" description="Basic residues" evidence="1">
    <location>
        <begin position="770"/>
        <end position="782"/>
    </location>
</feature>
<feature type="compositionally biased region" description="Polar residues" evidence="1">
    <location>
        <begin position="211"/>
        <end position="222"/>
    </location>
</feature>
<feature type="compositionally biased region" description="Polar residues" evidence="1">
    <location>
        <begin position="577"/>
        <end position="587"/>
    </location>
</feature>
<reference evidence="2" key="1">
    <citation type="journal article" date="2023" name="Front. Mar. Sci.">
        <title>A new Merluccius polli reference genome to investigate the effects of global change in West African waters.</title>
        <authorList>
            <person name="Mateo J.L."/>
            <person name="Blanco-Fernandez C."/>
            <person name="Garcia-Vazquez E."/>
            <person name="Machado-Schiaffino G."/>
        </authorList>
    </citation>
    <scope>NUCLEOTIDE SEQUENCE</scope>
    <source>
        <strain evidence="2">C29</strain>
        <tissue evidence="2">Fin</tissue>
    </source>
</reference>
<protein>
    <submittedName>
        <fullName evidence="2">Uncharacterized protein</fullName>
    </submittedName>
</protein>
<comment type="caution">
    <text evidence="2">The sequence shown here is derived from an EMBL/GenBank/DDBJ whole genome shotgun (WGS) entry which is preliminary data.</text>
</comment>
<evidence type="ECO:0000256" key="1">
    <source>
        <dbReference type="SAM" id="MobiDB-lite"/>
    </source>
</evidence>
<dbReference type="PANTHER" id="PTHR38654:SF1">
    <property type="entry name" value="BUCKY BALL"/>
    <property type="match status" value="1"/>
</dbReference>
<feature type="compositionally biased region" description="Polar residues" evidence="1">
    <location>
        <begin position="651"/>
        <end position="677"/>
    </location>
</feature>
<proteinExistence type="predicted"/>
<feature type="compositionally biased region" description="Polar residues" evidence="1">
    <location>
        <begin position="237"/>
        <end position="257"/>
    </location>
</feature>
<feature type="region of interest" description="Disordered" evidence="1">
    <location>
        <begin position="577"/>
        <end position="602"/>
    </location>
</feature>
<evidence type="ECO:0000313" key="3">
    <source>
        <dbReference type="Proteomes" id="UP001174136"/>
    </source>
</evidence>
<keyword evidence="3" id="KW-1185">Reference proteome</keyword>
<dbReference type="Proteomes" id="UP001174136">
    <property type="component" value="Unassembled WGS sequence"/>
</dbReference>
<organism evidence="2 3">
    <name type="scientific">Merluccius polli</name>
    <name type="common">Benguela hake</name>
    <name type="synonym">Merluccius cadenati</name>
    <dbReference type="NCBI Taxonomy" id="89951"/>
    <lineage>
        <taxon>Eukaryota</taxon>
        <taxon>Metazoa</taxon>
        <taxon>Chordata</taxon>
        <taxon>Craniata</taxon>
        <taxon>Vertebrata</taxon>
        <taxon>Euteleostomi</taxon>
        <taxon>Actinopterygii</taxon>
        <taxon>Neopterygii</taxon>
        <taxon>Teleostei</taxon>
        <taxon>Neoteleostei</taxon>
        <taxon>Acanthomorphata</taxon>
        <taxon>Zeiogadaria</taxon>
        <taxon>Gadariae</taxon>
        <taxon>Gadiformes</taxon>
        <taxon>Gadoidei</taxon>
        <taxon>Merlucciidae</taxon>
        <taxon>Merluccius</taxon>
    </lineage>
</organism>
<gene>
    <name evidence="2" type="ORF">N1851_014618</name>
</gene>
<feature type="region of interest" description="Disordered" evidence="1">
    <location>
        <begin position="155"/>
        <end position="270"/>
    </location>
</feature>
<feature type="region of interest" description="Disordered" evidence="1">
    <location>
        <begin position="519"/>
        <end position="540"/>
    </location>
</feature>
<dbReference type="EMBL" id="JAOPHQ010002620">
    <property type="protein sequence ID" value="KAK0146123.1"/>
    <property type="molecule type" value="Genomic_DNA"/>
</dbReference>
<name>A0AA47MSZ5_MERPO</name>